<evidence type="ECO:0000313" key="1">
    <source>
        <dbReference type="EMBL" id="KKN26086.1"/>
    </source>
</evidence>
<comment type="caution">
    <text evidence="1">The sequence shown here is derived from an EMBL/GenBank/DDBJ whole genome shotgun (WGS) entry which is preliminary data.</text>
</comment>
<name>A0A0F9RMB0_9ZZZZ</name>
<dbReference type="AlphaFoldDB" id="A0A0F9RMB0"/>
<dbReference type="EMBL" id="LAZR01002748">
    <property type="protein sequence ID" value="KKN26086.1"/>
    <property type="molecule type" value="Genomic_DNA"/>
</dbReference>
<organism evidence="1">
    <name type="scientific">marine sediment metagenome</name>
    <dbReference type="NCBI Taxonomy" id="412755"/>
    <lineage>
        <taxon>unclassified sequences</taxon>
        <taxon>metagenomes</taxon>
        <taxon>ecological metagenomes</taxon>
    </lineage>
</organism>
<sequence length="57" mass="6594">MPCIICSYCQYVGQQKPEAEYLDYDEMIMDVLAHENICAERPSVEFIELTDKQKFGG</sequence>
<proteinExistence type="predicted"/>
<protein>
    <submittedName>
        <fullName evidence="1">Uncharacterized protein</fullName>
    </submittedName>
</protein>
<accession>A0A0F9RMB0</accession>
<reference evidence="1" key="1">
    <citation type="journal article" date="2015" name="Nature">
        <title>Complex archaea that bridge the gap between prokaryotes and eukaryotes.</title>
        <authorList>
            <person name="Spang A."/>
            <person name="Saw J.H."/>
            <person name="Jorgensen S.L."/>
            <person name="Zaremba-Niedzwiedzka K."/>
            <person name="Martijn J."/>
            <person name="Lind A.E."/>
            <person name="van Eijk R."/>
            <person name="Schleper C."/>
            <person name="Guy L."/>
            <person name="Ettema T.J."/>
        </authorList>
    </citation>
    <scope>NUCLEOTIDE SEQUENCE</scope>
</reference>
<gene>
    <name evidence="1" type="ORF">LCGC14_0878030</name>
</gene>